<evidence type="ECO:0000256" key="4">
    <source>
        <dbReference type="ARBA" id="ARBA00023187"/>
    </source>
</evidence>
<protein>
    <recommendedName>
        <fullName evidence="8">RRM domain-containing protein</fullName>
    </recommendedName>
</protein>
<organism evidence="9 10">
    <name type="scientific">Coemansia spiralis</name>
    <dbReference type="NCBI Taxonomy" id="417178"/>
    <lineage>
        <taxon>Eukaryota</taxon>
        <taxon>Fungi</taxon>
        <taxon>Fungi incertae sedis</taxon>
        <taxon>Zoopagomycota</taxon>
        <taxon>Kickxellomycotina</taxon>
        <taxon>Kickxellomycetes</taxon>
        <taxon>Kickxellales</taxon>
        <taxon>Kickxellaceae</taxon>
        <taxon>Coemansia</taxon>
    </lineage>
</organism>
<evidence type="ECO:0000259" key="8">
    <source>
        <dbReference type="PROSITE" id="PS50102"/>
    </source>
</evidence>
<feature type="compositionally biased region" description="Polar residues" evidence="7">
    <location>
        <begin position="26"/>
        <end position="42"/>
    </location>
</feature>
<feature type="domain" description="RRM" evidence="8">
    <location>
        <begin position="102"/>
        <end position="180"/>
    </location>
</feature>
<evidence type="ECO:0000256" key="6">
    <source>
        <dbReference type="PROSITE-ProRule" id="PRU00176"/>
    </source>
</evidence>
<dbReference type="GO" id="GO:0000381">
    <property type="term" value="P:regulation of alternative mRNA splicing, via spliceosome"/>
    <property type="evidence" value="ECO:0007669"/>
    <property type="project" value="TreeGrafter"/>
</dbReference>
<dbReference type="GO" id="GO:0003723">
    <property type="term" value="F:RNA binding"/>
    <property type="evidence" value="ECO:0007669"/>
    <property type="project" value="UniProtKB-UniRule"/>
</dbReference>
<dbReference type="InterPro" id="IPR035979">
    <property type="entry name" value="RBD_domain_sf"/>
</dbReference>
<dbReference type="GO" id="GO:0000380">
    <property type="term" value="P:alternative mRNA splicing, via spliceosome"/>
    <property type="evidence" value="ECO:0007669"/>
    <property type="project" value="TreeGrafter"/>
</dbReference>
<dbReference type="Gene3D" id="3.30.70.330">
    <property type="match status" value="3"/>
</dbReference>
<dbReference type="PANTHER" id="PTHR47330">
    <property type="entry name" value="POLY(U)-BINDING-SPLICING FACTOR PUF60-B-RELATED"/>
    <property type="match status" value="1"/>
</dbReference>
<evidence type="ECO:0000256" key="7">
    <source>
        <dbReference type="SAM" id="MobiDB-lite"/>
    </source>
</evidence>
<comment type="subcellular location">
    <subcellularLocation>
        <location evidence="1">Nucleus</location>
    </subcellularLocation>
</comment>
<dbReference type="InterPro" id="IPR012677">
    <property type="entry name" value="Nucleotide-bd_a/b_plait_sf"/>
</dbReference>
<dbReference type="FunFam" id="3.30.70.330:FF:000382">
    <property type="entry name" value="G-patch domain-containing protein"/>
    <property type="match status" value="1"/>
</dbReference>
<feature type="compositionally biased region" description="Low complexity" evidence="7">
    <location>
        <begin position="1"/>
        <end position="25"/>
    </location>
</feature>
<dbReference type="SMART" id="SM00360">
    <property type="entry name" value="RRM"/>
    <property type="match status" value="3"/>
</dbReference>
<keyword evidence="5" id="KW-0539">Nucleus</keyword>
<dbReference type="AlphaFoldDB" id="A0A9W8G365"/>
<dbReference type="GO" id="GO:0071011">
    <property type="term" value="C:precatalytic spliceosome"/>
    <property type="evidence" value="ECO:0007669"/>
    <property type="project" value="TreeGrafter"/>
</dbReference>
<dbReference type="SUPFAM" id="SSF54928">
    <property type="entry name" value="RNA-binding domain, RBD"/>
    <property type="match status" value="2"/>
</dbReference>
<dbReference type="SMART" id="SM00361">
    <property type="entry name" value="RRM_1"/>
    <property type="match status" value="3"/>
</dbReference>
<keyword evidence="2" id="KW-0507">mRNA processing</keyword>
<evidence type="ECO:0000256" key="3">
    <source>
        <dbReference type="ARBA" id="ARBA00022884"/>
    </source>
</evidence>
<dbReference type="OrthoDB" id="5411533at2759"/>
<keyword evidence="3 6" id="KW-0694">RNA-binding</keyword>
<dbReference type="Proteomes" id="UP001151518">
    <property type="component" value="Unassembled WGS sequence"/>
</dbReference>
<dbReference type="Pfam" id="PF00076">
    <property type="entry name" value="RRM_1"/>
    <property type="match status" value="2"/>
</dbReference>
<dbReference type="GO" id="GO:0006376">
    <property type="term" value="P:mRNA splice site recognition"/>
    <property type="evidence" value="ECO:0007669"/>
    <property type="project" value="TreeGrafter"/>
</dbReference>
<feature type="domain" description="RRM" evidence="8">
    <location>
        <begin position="195"/>
        <end position="273"/>
    </location>
</feature>
<dbReference type="EMBL" id="JANBTW010000090">
    <property type="protein sequence ID" value="KAJ2672037.1"/>
    <property type="molecule type" value="Genomic_DNA"/>
</dbReference>
<evidence type="ECO:0000313" key="10">
    <source>
        <dbReference type="Proteomes" id="UP001151518"/>
    </source>
</evidence>
<keyword evidence="4" id="KW-0508">mRNA splicing</keyword>
<dbReference type="PANTHER" id="PTHR47330:SF1">
    <property type="entry name" value="POLY(U)-BINDING-SPLICING FACTOR PUF60"/>
    <property type="match status" value="1"/>
</dbReference>
<gene>
    <name evidence="9" type="ORF">GGI25_005277</name>
</gene>
<evidence type="ECO:0000256" key="5">
    <source>
        <dbReference type="ARBA" id="ARBA00023242"/>
    </source>
</evidence>
<accession>A0A9W8G365</accession>
<evidence type="ECO:0000256" key="1">
    <source>
        <dbReference type="ARBA" id="ARBA00004123"/>
    </source>
</evidence>
<dbReference type="InterPro" id="IPR003954">
    <property type="entry name" value="RRM_euk-type"/>
</dbReference>
<evidence type="ECO:0000313" key="9">
    <source>
        <dbReference type="EMBL" id="KAJ2672037.1"/>
    </source>
</evidence>
<comment type="caution">
    <text evidence="9">The sequence shown here is derived from an EMBL/GenBank/DDBJ whole genome shotgun (WGS) entry which is preliminary data.</text>
</comment>
<reference evidence="9" key="1">
    <citation type="submission" date="2022-07" db="EMBL/GenBank/DDBJ databases">
        <title>Phylogenomic reconstructions and comparative analyses of Kickxellomycotina fungi.</title>
        <authorList>
            <person name="Reynolds N.K."/>
            <person name="Stajich J.E."/>
            <person name="Barry K."/>
            <person name="Grigoriev I.V."/>
            <person name="Crous P."/>
            <person name="Smith M.E."/>
        </authorList>
    </citation>
    <scope>NUCLEOTIDE SEQUENCE</scope>
    <source>
        <strain evidence="9">NRRL 3115</strain>
    </source>
</reference>
<evidence type="ECO:0000256" key="2">
    <source>
        <dbReference type="ARBA" id="ARBA00022664"/>
    </source>
</evidence>
<sequence length="475" mass="50473">MSEQDQNNAPAAASSPTSPETQTENGTAGVTESATLANGLTREQQDRVDLARAYAQELQQTVFKDLLEAERKKKEEQSKPPPGTVNPGLLSGLDPRNVSVMSRLYVGSINFELTDEHIHRVFSEFGPVRSVSMSKDPVSGRHKGFGFVEYDVPEAATLAMEVMNGTILGGRQLKIGRPNNYAVAVAQGFEQPPSERIYVANINEAIAEDVLKEIFAPFGEVRECVLAPDIATRKHKGWGFIEFADTDAAEQAAVAMNGFSLGNLVLRVRKCVVGGPIGDGMAALDALPQEDAANPAVSSLQAGAAGLPQPAVRPPQQVMEVAASINKSIIGAADSATASTTGAQATNGLRDAQQNAINIGSESPVVLLQNVVGNREEVDDDLAADMAGEGLKCGQIVKVVVHIGSLQELGGGGNGITQNGDEVSIFIHFADVSSTTKAVELFDGRWFGGRRVSAKSFDFEKYRVLTCADTMMYIP</sequence>
<dbReference type="GO" id="GO:0071013">
    <property type="term" value="C:catalytic step 2 spliceosome"/>
    <property type="evidence" value="ECO:0007669"/>
    <property type="project" value="TreeGrafter"/>
</dbReference>
<name>A0A9W8G365_9FUNG</name>
<dbReference type="PROSITE" id="PS50102">
    <property type="entry name" value="RRM"/>
    <property type="match status" value="2"/>
</dbReference>
<dbReference type="InterPro" id="IPR051974">
    <property type="entry name" value="PUF60_regulator"/>
</dbReference>
<feature type="region of interest" description="Disordered" evidence="7">
    <location>
        <begin position="1"/>
        <end position="42"/>
    </location>
</feature>
<dbReference type="InterPro" id="IPR000504">
    <property type="entry name" value="RRM_dom"/>
</dbReference>
<proteinExistence type="predicted"/>
<feature type="region of interest" description="Disordered" evidence="7">
    <location>
        <begin position="71"/>
        <end position="92"/>
    </location>
</feature>